<dbReference type="AlphaFoldDB" id="F4A0V6"/>
<dbReference type="RefSeq" id="WP_013781430.1">
    <property type="nucleotide sequence ID" value="NC_015520.1"/>
</dbReference>
<protein>
    <recommendedName>
        <fullName evidence="2">Serine aminopeptidase S33 domain-containing protein</fullName>
    </recommendedName>
</protein>
<evidence type="ECO:0000256" key="1">
    <source>
        <dbReference type="ARBA" id="ARBA00022801"/>
    </source>
</evidence>
<keyword evidence="4" id="KW-1185">Reference proteome</keyword>
<evidence type="ECO:0000313" key="3">
    <source>
        <dbReference type="EMBL" id="AEE97002.1"/>
    </source>
</evidence>
<dbReference type="Proteomes" id="UP000008457">
    <property type="component" value="Chromosome"/>
</dbReference>
<proteinExistence type="predicted"/>
<dbReference type="eggNOG" id="COG1073">
    <property type="taxonomic scope" value="Bacteria"/>
</dbReference>
<evidence type="ECO:0000313" key="4">
    <source>
        <dbReference type="Proteomes" id="UP000008457"/>
    </source>
</evidence>
<dbReference type="InterPro" id="IPR022742">
    <property type="entry name" value="Hydrolase_4"/>
</dbReference>
<dbReference type="OrthoDB" id="9773293at2"/>
<accession>F4A0V6</accession>
<dbReference type="KEGG" id="mas:Mahau_1825"/>
<evidence type="ECO:0000259" key="2">
    <source>
        <dbReference type="Pfam" id="PF12146"/>
    </source>
</evidence>
<reference evidence="3 4" key="2">
    <citation type="journal article" date="2011" name="Stand. Genomic Sci.">
        <title>Complete genome sequence of Mahella australiensis type strain (50-1 BON).</title>
        <authorList>
            <person name="Sikorski J."/>
            <person name="Teshima H."/>
            <person name="Nolan M."/>
            <person name="Lucas S."/>
            <person name="Hammon N."/>
            <person name="Deshpande S."/>
            <person name="Cheng J.F."/>
            <person name="Pitluck S."/>
            <person name="Liolios K."/>
            <person name="Pagani I."/>
            <person name="Ivanova N."/>
            <person name="Huntemann M."/>
            <person name="Mavromatis K."/>
            <person name="Ovchinikova G."/>
            <person name="Pati A."/>
            <person name="Tapia R."/>
            <person name="Han C."/>
            <person name="Goodwin L."/>
            <person name="Chen A."/>
            <person name="Palaniappan K."/>
            <person name="Land M."/>
            <person name="Hauser L."/>
            <person name="Ngatchou-Djao O.D."/>
            <person name="Rohde M."/>
            <person name="Pukall R."/>
            <person name="Spring S."/>
            <person name="Abt B."/>
            <person name="Goker M."/>
            <person name="Detter J.C."/>
            <person name="Woyke T."/>
            <person name="Bristow J."/>
            <person name="Markowitz V."/>
            <person name="Hugenholtz P."/>
            <person name="Eisen J.A."/>
            <person name="Kyrpides N.C."/>
            <person name="Klenk H.P."/>
            <person name="Lapidus A."/>
        </authorList>
    </citation>
    <scope>NUCLEOTIDE SEQUENCE [LARGE SCALE GENOMIC DNA]</scope>
    <source>
        <strain evidence="4">DSM 15567 / CIP 107919 / 50-1 BON</strain>
    </source>
</reference>
<name>F4A0V6_MAHA5</name>
<gene>
    <name evidence="3" type="ordered locus">Mahau_1825</name>
</gene>
<dbReference type="Pfam" id="PF12146">
    <property type="entry name" value="Hydrolase_4"/>
    <property type="match status" value="1"/>
</dbReference>
<dbReference type="GO" id="GO:0052689">
    <property type="term" value="F:carboxylic ester hydrolase activity"/>
    <property type="evidence" value="ECO:0007669"/>
    <property type="project" value="UniProtKB-ARBA"/>
</dbReference>
<dbReference type="InterPro" id="IPR029058">
    <property type="entry name" value="AB_hydrolase_fold"/>
</dbReference>
<organism evidence="3 4">
    <name type="scientific">Mahella australiensis (strain DSM 15567 / CIP 107919 / 50-1 BON)</name>
    <dbReference type="NCBI Taxonomy" id="697281"/>
    <lineage>
        <taxon>Bacteria</taxon>
        <taxon>Bacillati</taxon>
        <taxon>Bacillota</taxon>
        <taxon>Clostridia</taxon>
        <taxon>Thermoanaerobacterales</taxon>
        <taxon>Thermoanaerobacterales Family IV. Incertae Sedis</taxon>
        <taxon>Mahella</taxon>
    </lineage>
</organism>
<keyword evidence="1" id="KW-0378">Hydrolase</keyword>
<dbReference type="InterPro" id="IPR050261">
    <property type="entry name" value="FrsA_esterase"/>
</dbReference>
<feature type="domain" description="Serine aminopeptidase S33" evidence="2">
    <location>
        <begin position="26"/>
        <end position="136"/>
    </location>
</feature>
<dbReference type="STRING" id="697281.Mahau_1825"/>
<dbReference type="EMBL" id="CP002360">
    <property type="protein sequence ID" value="AEE97002.1"/>
    <property type="molecule type" value="Genomic_DNA"/>
</dbReference>
<dbReference type="PANTHER" id="PTHR22946:SF9">
    <property type="entry name" value="POLYKETIDE TRANSFERASE AF380"/>
    <property type="match status" value="1"/>
</dbReference>
<dbReference type="PANTHER" id="PTHR22946">
    <property type="entry name" value="DIENELACTONE HYDROLASE DOMAIN-CONTAINING PROTEIN-RELATED"/>
    <property type="match status" value="1"/>
</dbReference>
<dbReference type="HOGENOM" id="CLU_094948_1_0_9"/>
<reference evidence="4" key="1">
    <citation type="submission" date="2010-11" db="EMBL/GenBank/DDBJ databases">
        <title>The complete genome of Mahella australiensis DSM 15567.</title>
        <authorList>
            <consortium name="US DOE Joint Genome Institute (JGI-PGF)"/>
            <person name="Lucas S."/>
            <person name="Copeland A."/>
            <person name="Lapidus A."/>
            <person name="Bruce D."/>
            <person name="Goodwin L."/>
            <person name="Pitluck S."/>
            <person name="Kyrpides N."/>
            <person name="Mavromatis K."/>
            <person name="Pagani I."/>
            <person name="Ivanova N."/>
            <person name="Teshima H."/>
            <person name="Brettin T."/>
            <person name="Detter J.C."/>
            <person name="Han C."/>
            <person name="Tapia R."/>
            <person name="Land M."/>
            <person name="Hauser L."/>
            <person name="Markowitz V."/>
            <person name="Cheng J.-F."/>
            <person name="Hugenholtz P."/>
            <person name="Woyke T."/>
            <person name="Wu D."/>
            <person name="Spring S."/>
            <person name="Pukall R."/>
            <person name="Steenblock K."/>
            <person name="Schneider S."/>
            <person name="Klenk H.-P."/>
            <person name="Eisen J.A."/>
        </authorList>
    </citation>
    <scope>NUCLEOTIDE SEQUENCE [LARGE SCALE GENOMIC DNA]</scope>
    <source>
        <strain evidence="4">DSM 15567 / CIP 107919 / 50-1 BON</strain>
    </source>
</reference>
<dbReference type="SUPFAM" id="SSF53474">
    <property type="entry name" value="alpha/beta-Hydrolases"/>
    <property type="match status" value="1"/>
</dbReference>
<sequence>MNVTINPGKINDITFLEVSADDGKSNKPIVIIVHGWSARKENMLFHAYLLAQSGFFVIAPDAYGHGERKTDAPNNPLSALMNAVTITVNDINTLIDNYVNDGRVDITHIGLAGASMGGIITYSYIIKKDRRVKAAVPLISTPDILAALNSPNKEALFKAAGINPHDNGSNLDEILKMAESLQPAKYYQNMNGLPLLILNGTADPLIDIEGVRKFYNFMKSIYYDADTIQMIEYPGVGHAVNFNMVQDMIQWFERYL</sequence>
<dbReference type="Gene3D" id="3.40.50.1820">
    <property type="entry name" value="alpha/beta hydrolase"/>
    <property type="match status" value="1"/>
</dbReference>